<dbReference type="GO" id="GO:0030688">
    <property type="term" value="C:preribosome, small subunit precursor"/>
    <property type="evidence" value="ECO:0007669"/>
    <property type="project" value="TreeGrafter"/>
</dbReference>
<dbReference type="PANTHER" id="PTHR12821">
    <property type="entry name" value="BYSTIN"/>
    <property type="match status" value="1"/>
</dbReference>
<dbReference type="GO" id="GO:0005730">
    <property type="term" value="C:nucleolus"/>
    <property type="evidence" value="ECO:0007669"/>
    <property type="project" value="TreeGrafter"/>
</dbReference>
<keyword evidence="2" id="KW-1185">Reference proteome</keyword>
<organism evidence="2 3">
    <name type="scientific">Panagrolaimus davidi</name>
    <dbReference type="NCBI Taxonomy" id="227884"/>
    <lineage>
        <taxon>Eukaryota</taxon>
        <taxon>Metazoa</taxon>
        <taxon>Ecdysozoa</taxon>
        <taxon>Nematoda</taxon>
        <taxon>Chromadorea</taxon>
        <taxon>Rhabditida</taxon>
        <taxon>Tylenchina</taxon>
        <taxon>Panagrolaimomorpha</taxon>
        <taxon>Panagrolaimoidea</taxon>
        <taxon>Panagrolaimidae</taxon>
        <taxon>Panagrolaimus</taxon>
    </lineage>
</organism>
<dbReference type="GO" id="GO:0030515">
    <property type="term" value="F:snoRNA binding"/>
    <property type="evidence" value="ECO:0007669"/>
    <property type="project" value="TreeGrafter"/>
</dbReference>
<dbReference type="InterPro" id="IPR007955">
    <property type="entry name" value="Bystin"/>
</dbReference>
<evidence type="ECO:0000313" key="3">
    <source>
        <dbReference type="WBParaSite" id="PDA_v2.g2777.t1"/>
    </source>
</evidence>
<evidence type="ECO:0000256" key="1">
    <source>
        <dbReference type="ARBA" id="ARBA00007114"/>
    </source>
</evidence>
<dbReference type="WBParaSite" id="PDA_v2.g2777.t1">
    <property type="protein sequence ID" value="PDA_v2.g2777.t1"/>
    <property type="gene ID" value="PDA_v2.g2777"/>
</dbReference>
<dbReference type="Proteomes" id="UP000887578">
    <property type="component" value="Unplaced"/>
</dbReference>
<dbReference type="AlphaFoldDB" id="A0A914Q9G7"/>
<comment type="similarity">
    <text evidence="1">Belongs to the bystin family.</text>
</comment>
<accession>A0A914Q9G7</accession>
<protein>
    <submittedName>
        <fullName evidence="3">Uncharacterized protein</fullName>
    </submittedName>
</protein>
<dbReference type="PANTHER" id="PTHR12821:SF0">
    <property type="entry name" value="BYSTIN"/>
    <property type="match status" value="1"/>
</dbReference>
<dbReference type="Pfam" id="PF05291">
    <property type="entry name" value="Bystin"/>
    <property type="match status" value="1"/>
</dbReference>
<name>A0A914Q9G7_9BILA</name>
<proteinExistence type="inferred from homology"/>
<evidence type="ECO:0000313" key="2">
    <source>
        <dbReference type="Proteomes" id="UP000887578"/>
    </source>
</evidence>
<dbReference type="GO" id="GO:0005737">
    <property type="term" value="C:cytoplasm"/>
    <property type="evidence" value="ECO:0007669"/>
    <property type="project" value="TreeGrafter"/>
</dbReference>
<reference evidence="3" key="1">
    <citation type="submission" date="2022-11" db="UniProtKB">
        <authorList>
            <consortium name="WormBaseParasite"/>
        </authorList>
    </citation>
    <scope>IDENTIFICATION</scope>
</reference>
<dbReference type="GO" id="GO:0006364">
    <property type="term" value="P:rRNA processing"/>
    <property type="evidence" value="ECO:0007669"/>
    <property type="project" value="TreeGrafter"/>
</dbReference>
<sequence>MYPESWTMLYATKMFVSNQKPHRCQRFLNTLLLPRFRDEITAHKKLSPHLYQCVSKSCFKPSAFYKGIVLPLAESGSCTLTESVIIGSVILKRHISAMQSCAAIYRLACMKTNNFAYGLYFITASTNDELPIFWHKTFQLSEESYANDLSGGQIELLQLIKEKQHHYGISLQITDQLKEVQERLERDGDTRMEAD</sequence>